<comment type="caution">
    <text evidence="1">The sequence shown here is derived from an EMBL/GenBank/DDBJ whole genome shotgun (WGS) entry which is preliminary data.</text>
</comment>
<evidence type="ECO:0000313" key="2">
    <source>
        <dbReference type="Proteomes" id="UP000221980"/>
    </source>
</evidence>
<dbReference type="Proteomes" id="UP000221980">
    <property type="component" value="Unassembled WGS sequence"/>
</dbReference>
<accession>A0A2D0J7J8</accession>
<keyword evidence="2" id="KW-1185">Reference proteome</keyword>
<name>A0A2D0J7J8_9GAMM</name>
<gene>
    <name evidence="1" type="ORF">Xmir_04431</name>
</gene>
<dbReference type="EMBL" id="NITZ01000099">
    <property type="protein sequence ID" value="PHM39075.1"/>
    <property type="molecule type" value="Genomic_DNA"/>
</dbReference>
<organism evidence="1 2">
    <name type="scientific">Xenorhabdus miraniensis</name>
    <dbReference type="NCBI Taxonomy" id="351674"/>
    <lineage>
        <taxon>Bacteria</taxon>
        <taxon>Pseudomonadati</taxon>
        <taxon>Pseudomonadota</taxon>
        <taxon>Gammaproteobacteria</taxon>
        <taxon>Enterobacterales</taxon>
        <taxon>Morganellaceae</taxon>
        <taxon>Xenorhabdus</taxon>
    </lineage>
</organism>
<dbReference type="AlphaFoldDB" id="A0A2D0J7J8"/>
<evidence type="ECO:0000313" key="1">
    <source>
        <dbReference type="EMBL" id="PHM39075.1"/>
    </source>
</evidence>
<sequence>MAVPGGPERQRIDQRFTQDQAFRGHQCGFIPDPTVCPRQVNMFGRPGPQAVNNFAAIHFLHFAIQTDHRNDQRAAEVFMPAVTQQPGSLKLRADLRPGFQLSGGQAIPQCPVGKAQLKLRH</sequence>
<reference evidence="1 2" key="1">
    <citation type="journal article" date="2017" name="Nat. Microbiol.">
        <title>Natural product diversity associated with the nematode symbionts Photorhabdus and Xenorhabdus.</title>
        <authorList>
            <person name="Tobias N.J."/>
            <person name="Wolff H."/>
            <person name="Djahanschiri B."/>
            <person name="Grundmann F."/>
            <person name="Kronenwerth M."/>
            <person name="Shi Y.M."/>
            <person name="Simonyi S."/>
            <person name="Grun P."/>
            <person name="Shapiro-Ilan D."/>
            <person name="Pidot S.J."/>
            <person name="Stinear T.P."/>
            <person name="Ebersberger I."/>
            <person name="Bode H.B."/>
        </authorList>
    </citation>
    <scope>NUCLEOTIDE SEQUENCE [LARGE SCALE GENOMIC DNA]</scope>
    <source>
        <strain evidence="1 2">DSM 17902</strain>
    </source>
</reference>
<protein>
    <submittedName>
        <fullName evidence="1">Uncharacterized protein</fullName>
    </submittedName>
</protein>
<proteinExistence type="predicted"/>